<dbReference type="OrthoDB" id="9796039at2"/>
<dbReference type="EMBL" id="JNVM01000009">
    <property type="protein sequence ID" value="KEQ25873.1"/>
    <property type="molecule type" value="Genomic_DNA"/>
</dbReference>
<dbReference type="SUPFAM" id="SSF109854">
    <property type="entry name" value="DinB/YfiT-like putative metalloenzymes"/>
    <property type="match status" value="1"/>
</dbReference>
<evidence type="ECO:0000313" key="2">
    <source>
        <dbReference type="EMBL" id="KEQ25873.1"/>
    </source>
</evidence>
<keyword evidence="2" id="KW-0378">Hydrolase</keyword>
<organism evidence="2 3">
    <name type="scientific">Paenibacillus tyrfis</name>
    <dbReference type="NCBI Taxonomy" id="1501230"/>
    <lineage>
        <taxon>Bacteria</taxon>
        <taxon>Bacillati</taxon>
        <taxon>Bacillota</taxon>
        <taxon>Bacilli</taxon>
        <taxon>Bacillales</taxon>
        <taxon>Paenibacillaceae</taxon>
        <taxon>Paenibacillus</taxon>
    </lineage>
</organism>
<dbReference type="NCBIfam" id="NF009807">
    <property type="entry name" value="PRK13291.1"/>
    <property type="match status" value="1"/>
</dbReference>
<evidence type="ECO:0000313" key="3">
    <source>
        <dbReference type="Proteomes" id="UP000028123"/>
    </source>
</evidence>
<sequence length="176" mass="20598">MNEDILRYPIGQFNSVPTTSDEERKNYTKEIGDTVPSLRKIVGDFNKDQLQTPYRSGGWTVQQVIHHMADNDINAYLRLKRALTEEEPMASSYRPNLWAELSDYKDTPIEISLVLLEALHHRLIHVIHGLKPADFDRRFNTEVLGWITVDVAIQRFIWHNNHHTSHIQSLAQRMNW</sequence>
<dbReference type="Proteomes" id="UP000028123">
    <property type="component" value="Unassembled WGS sequence"/>
</dbReference>
<proteinExistence type="predicted"/>
<dbReference type="eggNOG" id="COG2318">
    <property type="taxonomic scope" value="Bacteria"/>
</dbReference>
<dbReference type="Pfam" id="PF12867">
    <property type="entry name" value="DinB_2"/>
    <property type="match status" value="1"/>
</dbReference>
<dbReference type="Gene3D" id="1.20.120.450">
    <property type="entry name" value="dinb family like domain"/>
    <property type="match status" value="1"/>
</dbReference>
<gene>
    <name evidence="2" type="ORF">ET33_37550</name>
</gene>
<evidence type="ECO:0000259" key="1">
    <source>
        <dbReference type="Pfam" id="PF12867"/>
    </source>
</evidence>
<dbReference type="GO" id="GO:0016787">
    <property type="term" value="F:hydrolase activity"/>
    <property type="evidence" value="ECO:0007669"/>
    <property type="project" value="UniProtKB-KW"/>
</dbReference>
<protein>
    <submittedName>
        <fullName evidence="2">Metal-dependent hydrolase</fullName>
    </submittedName>
</protein>
<keyword evidence="3" id="KW-1185">Reference proteome</keyword>
<dbReference type="AlphaFoldDB" id="A0A081P5A0"/>
<reference evidence="2 3" key="1">
    <citation type="submission" date="2014-06" db="EMBL/GenBank/DDBJ databases">
        <title>Draft genome sequence of Paenibacillus sp. MSt1.</title>
        <authorList>
            <person name="Aw Y.K."/>
            <person name="Ong K.S."/>
            <person name="Gan H.M."/>
            <person name="Lee S.M."/>
        </authorList>
    </citation>
    <scope>NUCLEOTIDE SEQUENCE [LARGE SCALE GENOMIC DNA]</scope>
    <source>
        <strain evidence="2 3">MSt1</strain>
    </source>
</reference>
<dbReference type="InterPro" id="IPR034660">
    <property type="entry name" value="DinB/YfiT-like"/>
</dbReference>
<comment type="caution">
    <text evidence="2">The sequence shown here is derived from an EMBL/GenBank/DDBJ whole genome shotgun (WGS) entry which is preliminary data.</text>
</comment>
<feature type="domain" description="DinB-like" evidence="1">
    <location>
        <begin position="38"/>
        <end position="167"/>
    </location>
</feature>
<name>A0A081P5A0_9BACL</name>
<dbReference type="RefSeq" id="WP_036681168.1">
    <property type="nucleotide sequence ID" value="NZ_JNVM01000009.1"/>
</dbReference>
<dbReference type="InterPro" id="IPR024775">
    <property type="entry name" value="DinB-like"/>
</dbReference>
<accession>A0A081P5A0</accession>